<evidence type="ECO:0000313" key="1">
    <source>
        <dbReference type="EMBL" id="WWQ65262.1"/>
    </source>
</evidence>
<sequence>MVLSGCPATQPALRACAAEAADRCGAGVRVNTVAAGHDDARMLRRGSADEAARAALFLALDAPFTTGTELPVDVPAPTPRTDGGAPDHD</sequence>
<evidence type="ECO:0000313" key="2">
    <source>
        <dbReference type="Proteomes" id="UP001432251"/>
    </source>
</evidence>
<organism evidence="1 2">
    <name type="scientific">Streptomyces citrinus</name>
    <dbReference type="NCBI Taxonomy" id="3118173"/>
    <lineage>
        <taxon>Bacteria</taxon>
        <taxon>Bacillati</taxon>
        <taxon>Actinomycetota</taxon>
        <taxon>Actinomycetes</taxon>
        <taxon>Kitasatosporales</taxon>
        <taxon>Streptomycetaceae</taxon>
        <taxon>Streptomyces</taxon>
    </lineage>
</organism>
<reference evidence="1" key="1">
    <citation type="journal article" date="2025" name="Int. J. Syst. Evol. Microbiol.">
        <title>Streptomyces citrinus sp. nov., with yellow diffusible pigment.</title>
        <authorList>
            <person name="He Y."/>
            <person name="Yang E."/>
            <person name="Xu J."/>
            <person name="Sun Y."/>
            <person name="Sun L."/>
        </authorList>
    </citation>
    <scope>NUCLEOTIDE SEQUENCE</scope>
    <source>
        <strain evidence="1">Q6</strain>
    </source>
</reference>
<dbReference type="Proteomes" id="UP001432251">
    <property type="component" value="Chromosome"/>
</dbReference>
<name>A0ACD5ADH6_9ACTN</name>
<proteinExistence type="predicted"/>
<dbReference type="EMBL" id="CP146022">
    <property type="protein sequence ID" value="WWQ65262.1"/>
    <property type="molecule type" value="Genomic_DNA"/>
</dbReference>
<protein>
    <submittedName>
        <fullName evidence="1">Uncharacterized protein</fullName>
    </submittedName>
</protein>
<accession>A0ACD5ADH6</accession>
<gene>
    <name evidence="1" type="ORF">V2W30_19325</name>
</gene>
<keyword evidence="2" id="KW-1185">Reference proteome</keyword>